<protein>
    <submittedName>
        <fullName evidence="2">Component a binary enterotoxin</fullName>
    </submittedName>
</protein>
<dbReference type="SUPFAM" id="SSF56399">
    <property type="entry name" value="ADP-ribosylation"/>
    <property type="match status" value="2"/>
</dbReference>
<gene>
    <name evidence="2" type="primary">becA</name>
</gene>
<organism evidence="2">
    <name type="scientific">Clostridium perfringens</name>
    <dbReference type="NCBI Taxonomy" id="1502"/>
    <lineage>
        <taxon>Bacteria</taxon>
        <taxon>Bacillati</taxon>
        <taxon>Bacillota</taxon>
        <taxon>Clostridia</taxon>
        <taxon>Eubacteriales</taxon>
        <taxon>Clostridiaceae</taxon>
        <taxon>Clostridium</taxon>
    </lineage>
</organism>
<dbReference type="Pfam" id="PF03496">
    <property type="entry name" value="ADPrib_exo_Tox"/>
    <property type="match status" value="2"/>
</dbReference>
<sequence length="419" mass="47476">MLDDNRPMDFAKDKNSATLWAKKRKQVWLNNLSKAESTSIDNYIKNSSEINSYSIKKKFALDNYEGIETLNEDLKNISTSVKKSMLTKPLYVYYYETNDKFGFNQNLESSLDSNIIDDEAINNFAKKISDTNFIQDGFKDVNMTEPDINSKLPILVHLKLPTNTPAASYGNDEENLRVLIDQGYSLKATGLSIVTIKGKQYAKVDADLIKQLNFENDVISASQWGEENYAPWLKELTSNELRDINNYLGGGYTAINKYLLDGTIGENTSKEDLEEKISNISSALKKKKIPEDIITYRRMGPNEFGLDLNSPDYDFNKVENVSKFKEKWLGKTIPVKTFISTTVLSNNISAFAKRKLILRLHLPTGSNAAYVSVAEGYKNEYEVLIDHGYSYKIDNITEYYDESSLGGKTNKLIIDATLI</sequence>
<feature type="domain" description="ADP ribosyltransferase" evidence="1">
    <location>
        <begin position="18"/>
        <end position="210"/>
    </location>
</feature>
<dbReference type="CDD" id="cd00233">
    <property type="entry name" value="VIP2"/>
    <property type="match status" value="1"/>
</dbReference>
<dbReference type="Gene3D" id="3.90.176.10">
    <property type="entry name" value="Toxin ADP-ribosyltransferase, Chain A, domain 1"/>
    <property type="match status" value="2"/>
</dbReference>
<dbReference type="PROSITE" id="PS51996">
    <property type="entry name" value="TR_MART"/>
    <property type="match status" value="2"/>
</dbReference>
<reference evidence="2" key="1">
    <citation type="journal article" date="2019" name="Toxins">
        <title>Prevalence and Genetic Diversity of Toxin Genes in Clinical Isolates of Clostridium perfringens: Coexistence of Alpha-Toxin Variant and Binary Enterotoxin Genes (bec/cpile).</title>
        <authorList>
            <person name="Matsuda A."/>
            <person name="Aung M.S."/>
            <person name="Urushibara N."/>
            <person name="Kawaguchiya M."/>
            <person name="Sumi A."/>
            <person name="Nakamura M."/>
            <person name="Horino Y."/>
            <person name="Ito M."/>
            <person name="Habadera S."/>
            <person name="Kobayashi N."/>
        </authorList>
    </citation>
    <scope>NUCLEOTIDE SEQUENCE</scope>
    <source>
        <strain evidence="2">CP653</strain>
    </source>
</reference>
<dbReference type="InterPro" id="IPR016013">
    <property type="entry name" value="Binary_toxinA_clost-typ"/>
</dbReference>
<dbReference type="GO" id="GO:0005576">
    <property type="term" value="C:extracellular region"/>
    <property type="evidence" value="ECO:0007669"/>
    <property type="project" value="InterPro"/>
</dbReference>
<evidence type="ECO:0000259" key="1">
    <source>
        <dbReference type="Pfam" id="PF03496"/>
    </source>
</evidence>
<accession>A0A5K6V4V5</accession>
<dbReference type="EMBL" id="MH900565">
    <property type="protein sequence ID" value="AYA44302.1"/>
    <property type="molecule type" value="Genomic_DNA"/>
</dbReference>
<feature type="domain" description="ADP ribosyltransferase" evidence="1">
    <location>
        <begin position="222"/>
        <end position="418"/>
    </location>
</feature>
<proteinExistence type="predicted"/>
<dbReference type="AlphaFoldDB" id="A0A5K6V4V5"/>
<name>A0A5K6V4V5_CLOPF</name>
<evidence type="ECO:0000313" key="2">
    <source>
        <dbReference type="EMBL" id="AYA44302.1"/>
    </source>
</evidence>
<dbReference type="InterPro" id="IPR003540">
    <property type="entry name" value="ADP-ribosyltransferase"/>
</dbReference>
<dbReference type="PRINTS" id="PR01390">
    <property type="entry name" value="BINARYTOXINA"/>
</dbReference>